<dbReference type="PANTHER" id="PTHR44757:SF2">
    <property type="entry name" value="BIOFILM ARCHITECTURE MAINTENANCE PROTEIN MBAA"/>
    <property type="match status" value="1"/>
</dbReference>
<dbReference type="HOGENOM" id="CLU_000445_70_20_7"/>
<evidence type="ECO:0000259" key="3">
    <source>
        <dbReference type="PROSITE" id="PS50113"/>
    </source>
</evidence>
<evidence type="ECO:0000256" key="1">
    <source>
        <dbReference type="SAM" id="MobiDB-lite"/>
    </source>
</evidence>
<dbReference type="InterPro" id="IPR035919">
    <property type="entry name" value="EAL_sf"/>
</dbReference>
<dbReference type="PROSITE" id="PS50883">
    <property type="entry name" value="EAL"/>
    <property type="match status" value="1"/>
</dbReference>
<dbReference type="NCBIfam" id="TIGR00254">
    <property type="entry name" value="GGDEF"/>
    <property type="match status" value="1"/>
</dbReference>
<dbReference type="CDD" id="cd01948">
    <property type="entry name" value="EAL"/>
    <property type="match status" value="1"/>
</dbReference>
<dbReference type="SMART" id="SM00091">
    <property type="entry name" value="PAS"/>
    <property type="match status" value="2"/>
</dbReference>
<protein>
    <submittedName>
        <fullName evidence="6">Diguanylate cyclase/phosphodiesterase</fullName>
    </submittedName>
</protein>
<dbReference type="SUPFAM" id="SSF55073">
    <property type="entry name" value="Nucleotide cyclase"/>
    <property type="match status" value="1"/>
</dbReference>
<feature type="domain" description="GGDEF" evidence="5">
    <location>
        <begin position="380"/>
        <end position="513"/>
    </location>
</feature>
<accession>A1ATT7</accession>
<dbReference type="Pfam" id="PF00563">
    <property type="entry name" value="EAL"/>
    <property type="match status" value="1"/>
</dbReference>
<dbReference type="eggNOG" id="COG5000">
    <property type="taxonomic scope" value="Bacteria"/>
</dbReference>
<dbReference type="InterPro" id="IPR000700">
    <property type="entry name" value="PAS-assoc_C"/>
</dbReference>
<dbReference type="SMART" id="SM00052">
    <property type="entry name" value="EAL"/>
    <property type="match status" value="1"/>
</dbReference>
<dbReference type="PROSITE" id="PS50112">
    <property type="entry name" value="PAS"/>
    <property type="match status" value="1"/>
</dbReference>
<dbReference type="PROSITE" id="PS50113">
    <property type="entry name" value="PAC"/>
    <property type="match status" value="2"/>
</dbReference>
<dbReference type="InterPro" id="IPR035965">
    <property type="entry name" value="PAS-like_dom_sf"/>
</dbReference>
<dbReference type="InterPro" id="IPR000014">
    <property type="entry name" value="PAS"/>
</dbReference>
<feature type="domain" description="PAC" evidence="3">
    <location>
        <begin position="296"/>
        <end position="348"/>
    </location>
</feature>
<evidence type="ECO:0000259" key="2">
    <source>
        <dbReference type="PROSITE" id="PS50112"/>
    </source>
</evidence>
<evidence type="ECO:0000259" key="4">
    <source>
        <dbReference type="PROSITE" id="PS50883"/>
    </source>
</evidence>
<dbReference type="GO" id="GO:0003824">
    <property type="term" value="F:catalytic activity"/>
    <property type="evidence" value="ECO:0007669"/>
    <property type="project" value="UniProtKB-ARBA"/>
</dbReference>
<organism evidence="6 7">
    <name type="scientific">Pelobacter propionicus (strain DSM 2379 / NBRC 103807 / OttBd1)</name>
    <dbReference type="NCBI Taxonomy" id="338966"/>
    <lineage>
        <taxon>Bacteria</taxon>
        <taxon>Pseudomonadati</taxon>
        <taxon>Thermodesulfobacteriota</taxon>
        <taxon>Desulfuromonadia</taxon>
        <taxon>Desulfuromonadales</taxon>
        <taxon>Desulfuromonadaceae</taxon>
        <taxon>Pelobacter</taxon>
    </lineage>
</organism>
<dbReference type="Pfam" id="PF13596">
    <property type="entry name" value="PAS_10"/>
    <property type="match status" value="1"/>
</dbReference>
<dbReference type="PANTHER" id="PTHR44757">
    <property type="entry name" value="DIGUANYLATE CYCLASE DGCP"/>
    <property type="match status" value="1"/>
</dbReference>
<proteinExistence type="predicted"/>
<feature type="domain" description="PAS" evidence="2">
    <location>
        <begin position="223"/>
        <end position="293"/>
    </location>
</feature>
<dbReference type="SUPFAM" id="SSF141868">
    <property type="entry name" value="EAL domain-like"/>
    <property type="match status" value="2"/>
</dbReference>
<dbReference type="eggNOG" id="COG5001">
    <property type="taxonomic scope" value="Bacteria"/>
</dbReference>
<dbReference type="InterPro" id="IPR000160">
    <property type="entry name" value="GGDEF_dom"/>
</dbReference>
<dbReference type="STRING" id="338966.Ppro_3164"/>
<evidence type="ECO:0000313" key="6">
    <source>
        <dbReference type="EMBL" id="ABL00758.1"/>
    </source>
</evidence>
<evidence type="ECO:0000313" key="7">
    <source>
        <dbReference type="Proteomes" id="UP000006732"/>
    </source>
</evidence>
<dbReference type="Gene3D" id="3.30.70.270">
    <property type="match status" value="1"/>
</dbReference>
<reference evidence="6 7" key="1">
    <citation type="submission" date="2006-10" db="EMBL/GenBank/DDBJ databases">
        <title>Complete sequence of chromosome of Pelobacter propionicus DSM 2379.</title>
        <authorList>
            <consortium name="US DOE Joint Genome Institute"/>
            <person name="Copeland A."/>
            <person name="Lucas S."/>
            <person name="Lapidus A."/>
            <person name="Barry K."/>
            <person name="Detter J.C."/>
            <person name="Glavina del Rio T."/>
            <person name="Hammon N."/>
            <person name="Israni S."/>
            <person name="Dalin E."/>
            <person name="Tice H."/>
            <person name="Pitluck S."/>
            <person name="Saunders E."/>
            <person name="Brettin T."/>
            <person name="Bruce D."/>
            <person name="Han C."/>
            <person name="Tapia R."/>
            <person name="Schmutz J."/>
            <person name="Larimer F."/>
            <person name="Land M."/>
            <person name="Hauser L."/>
            <person name="Kyrpides N."/>
            <person name="Kim E."/>
            <person name="Lovley D."/>
            <person name="Richardson P."/>
        </authorList>
    </citation>
    <scope>NUCLEOTIDE SEQUENCE [LARGE SCALE GENOMIC DNA]</scope>
    <source>
        <strain evidence="7">DSM 2379 / NBRC 103807 / OttBd1</strain>
    </source>
</reference>
<name>A1ATT7_PELPD</name>
<dbReference type="RefSeq" id="WP_011736989.1">
    <property type="nucleotide sequence ID" value="NC_008609.1"/>
</dbReference>
<dbReference type="SUPFAM" id="SSF55785">
    <property type="entry name" value="PYP-like sensor domain (PAS domain)"/>
    <property type="match status" value="2"/>
</dbReference>
<dbReference type="CDD" id="cd00130">
    <property type="entry name" value="PAS"/>
    <property type="match status" value="2"/>
</dbReference>
<dbReference type="Pfam" id="PF13426">
    <property type="entry name" value="PAS_9"/>
    <property type="match status" value="1"/>
</dbReference>
<dbReference type="OrthoDB" id="9777298at2"/>
<dbReference type="InterPro" id="IPR052155">
    <property type="entry name" value="Biofilm_reg_signaling"/>
</dbReference>
<feature type="domain" description="EAL" evidence="4">
    <location>
        <begin position="522"/>
        <end position="690"/>
    </location>
</feature>
<dbReference type="Proteomes" id="UP000006732">
    <property type="component" value="Chromosome"/>
</dbReference>
<dbReference type="SMART" id="SM00267">
    <property type="entry name" value="GGDEF"/>
    <property type="match status" value="1"/>
</dbReference>
<dbReference type="eggNOG" id="COG3829">
    <property type="taxonomic scope" value="Bacteria"/>
</dbReference>
<evidence type="ECO:0000259" key="5">
    <source>
        <dbReference type="PROSITE" id="PS50887"/>
    </source>
</evidence>
<dbReference type="PROSITE" id="PS50887">
    <property type="entry name" value="GGDEF"/>
    <property type="match status" value="1"/>
</dbReference>
<dbReference type="AlphaFoldDB" id="A1ATT7"/>
<dbReference type="Gene3D" id="3.20.20.450">
    <property type="entry name" value="EAL domain"/>
    <property type="match status" value="2"/>
</dbReference>
<feature type="region of interest" description="Disordered" evidence="1">
    <location>
        <begin position="1"/>
        <end position="43"/>
    </location>
</feature>
<dbReference type="InterPro" id="IPR001633">
    <property type="entry name" value="EAL_dom"/>
</dbReference>
<dbReference type="Gene3D" id="3.30.450.20">
    <property type="entry name" value="PAS domain"/>
    <property type="match status" value="2"/>
</dbReference>
<sequence length="690" mass="77200">MQRHTISPPSRHHGNSTAPEALPANRSQQPNLGSGLPPFELQAGPHAIHGREKSYSRSYIQFRRQGELQALNKELQAATSDLREANRKLGQRVLELERRNRESAHQANGYLPGNDRSIGSIIIDPHLRIGVFNPGCARLFRLRPEDVGQPVDRLTRTIWDRDEFLSDILAAFQNGLPITRETRRGRESWLLAHLAPAYDLKGRVEALIVYFSDISPFKQEQERNRLLARMFQESNEAQLITGADGRIMGSNDSFSQLTGYTGEEIVGRTTRRLLAGQKSKELFATLAEALRSGNPWQGELHIRNKDGNVLSTWTTATPLRDERRKTINYTATLLDVAARAGREQDNEYRANHDALTGLLNRFSLMQRLAQSLEQARSDEHHFAVLFIDLDRFKEINDSLGHHMGDLLLVEVAARLVAAVRASDIVARLGGDEFVVAMPHIRSAIDPAFLADKIRRAISQPFLLEGHELLTTPSIGISVFPDDGGNVEELLKNADTAMYHAKSRGRNNYQFFMREMHAITRERLLLEHDLRLAVERNEFILHFQPQIDLATGLVIGVKAMLRWRHPLRGIITPDRFISTADASGLILRIDHLSLEMACRQLAATISLAHSIGTQVAAKGIEAEAQLNLLAAQRCDVGQGYLFSRPLAADRIVEFIRRHAGRAVWERNGTPPGMVAAPFLAETAPATFSSGE</sequence>
<dbReference type="CDD" id="cd01949">
    <property type="entry name" value="GGDEF"/>
    <property type="match status" value="1"/>
</dbReference>
<keyword evidence="7" id="KW-1185">Reference proteome</keyword>
<dbReference type="EMBL" id="CP000482">
    <property type="protein sequence ID" value="ABL00758.1"/>
    <property type="molecule type" value="Genomic_DNA"/>
</dbReference>
<gene>
    <name evidence="6" type="ordered locus">Ppro_3164</name>
</gene>
<dbReference type="NCBIfam" id="TIGR00229">
    <property type="entry name" value="sensory_box"/>
    <property type="match status" value="1"/>
</dbReference>
<dbReference type="InterPro" id="IPR029787">
    <property type="entry name" value="Nucleotide_cyclase"/>
</dbReference>
<dbReference type="InterPro" id="IPR043128">
    <property type="entry name" value="Rev_trsase/Diguanyl_cyclase"/>
</dbReference>
<dbReference type="Pfam" id="PF00990">
    <property type="entry name" value="GGDEF"/>
    <property type="match status" value="1"/>
</dbReference>
<feature type="domain" description="PAC" evidence="3">
    <location>
        <begin position="172"/>
        <end position="226"/>
    </location>
</feature>
<dbReference type="FunFam" id="3.30.70.270:FF:000001">
    <property type="entry name" value="Diguanylate cyclase domain protein"/>
    <property type="match status" value="1"/>
</dbReference>
<dbReference type="KEGG" id="ppd:Ppro_3164"/>